<gene>
    <name evidence="2" type="ORF">NECAME_06185</name>
</gene>
<feature type="region of interest" description="Disordered" evidence="1">
    <location>
        <begin position="179"/>
        <end position="205"/>
    </location>
</feature>
<proteinExistence type="predicted"/>
<reference evidence="3" key="1">
    <citation type="journal article" date="2014" name="Nat. Genet.">
        <title>Genome of the human hookworm Necator americanus.</title>
        <authorList>
            <person name="Tang Y.T."/>
            <person name="Gao X."/>
            <person name="Rosa B.A."/>
            <person name="Abubucker S."/>
            <person name="Hallsworth-Pepin K."/>
            <person name="Martin J."/>
            <person name="Tyagi R."/>
            <person name="Heizer E."/>
            <person name="Zhang X."/>
            <person name="Bhonagiri-Palsikar V."/>
            <person name="Minx P."/>
            <person name="Warren W.C."/>
            <person name="Wang Q."/>
            <person name="Zhan B."/>
            <person name="Hotez P.J."/>
            <person name="Sternberg P.W."/>
            <person name="Dougall A."/>
            <person name="Gaze S.T."/>
            <person name="Mulvenna J."/>
            <person name="Sotillo J."/>
            <person name="Ranganathan S."/>
            <person name="Rabelo E.M."/>
            <person name="Wilson R.K."/>
            <person name="Felgner P.L."/>
            <person name="Bethony J."/>
            <person name="Hawdon J.M."/>
            <person name="Gasser R.B."/>
            <person name="Loukas A."/>
            <person name="Mitreva M."/>
        </authorList>
    </citation>
    <scope>NUCLEOTIDE SEQUENCE [LARGE SCALE GENOMIC DNA]</scope>
</reference>
<feature type="compositionally biased region" description="Pro residues" evidence="1">
    <location>
        <begin position="184"/>
        <end position="203"/>
    </location>
</feature>
<name>W2TXV2_NECAM</name>
<dbReference type="KEGG" id="nai:NECAME_06185"/>
<evidence type="ECO:0000313" key="3">
    <source>
        <dbReference type="Proteomes" id="UP000053676"/>
    </source>
</evidence>
<keyword evidence="3" id="KW-1185">Reference proteome</keyword>
<organism evidence="2 3">
    <name type="scientific">Necator americanus</name>
    <name type="common">Human hookworm</name>
    <dbReference type="NCBI Taxonomy" id="51031"/>
    <lineage>
        <taxon>Eukaryota</taxon>
        <taxon>Metazoa</taxon>
        <taxon>Ecdysozoa</taxon>
        <taxon>Nematoda</taxon>
        <taxon>Chromadorea</taxon>
        <taxon>Rhabditida</taxon>
        <taxon>Rhabditina</taxon>
        <taxon>Rhabditomorpha</taxon>
        <taxon>Strongyloidea</taxon>
        <taxon>Ancylostomatidae</taxon>
        <taxon>Bunostominae</taxon>
        <taxon>Necator</taxon>
    </lineage>
</organism>
<evidence type="ECO:0000256" key="1">
    <source>
        <dbReference type="SAM" id="MobiDB-lite"/>
    </source>
</evidence>
<dbReference type="EMBL" id="KI657655">
    <property type="protein sequence ID" value="ETN85871.1"/>
    <property type="molecule type" value="Genomic_DNA"/>
</dbReference>
<sequence length="258" mass="30497">MLCNGIDKEVNKWMEIEWTMLGLLCSVPLFNGSARRRPYTSFEALLKAICCTVKNLFGLLLHSTHAQYYQQASQQYFPPQQYAPQQQYPAQWRQWDQPQSYQSQPQFLPQQPVQASFYQHKRRLSNYQQNPPFAYQQQQQPQQRYQLPQYQQQVPIPPPQFMPTAQQLQQIPQFPQQQQYNLRPQPPPVIYSQPPPPPPPLPQQPVQRFTFNLRQTKRSRVNLPKAEFCTADPVHESRSVNSCHNAKQLKKFLQQTIY</sequence>
<protein>
    <submittedName>
        <fullName evidence="2">Uncharacterized protein</fullName>
    </submittedName>
</protein>
<dbReference type="Proteomes" id="UP000053676">
    <property type="component" value="Unassembled WGS sequence"/>
</dbReference>
<evidence type="ECO:0000313" key="2">
    <source>
        <dbReference type="EMBL" id="ETN85871.1"/>
    </source>
</evidence>
<dbReference type="AlphaFoldDB" id="W2TXV2"/>
<accession>W2TXV2</accession>